<keyword evidence="2" id="KW-1133">Transmembrane helix</keyword>
<evidence type="ECO:0000313" key="3">
    <source>
        <dbReference type="EMBL" id="KAK3292481.1"/>
    </source>
</evidence>
<dbReference type="RefSeq" id="XP_062655995.1">
    <property type="nucleotide sequence ID" value="XM_062799702.1"/>
</dbReference>
<feature type="compositionally biased region" description="Low complexity" evidence="1">
    <location>
        <begin position="265"/>
        <end position="277"/>
    </location>
</feature>
<dbReference type="AlphaFoldDB" id="A0AAE0H9U3"/>
<evidence type="ECO:0000256" key="1">
    <source>
        <dbReference type="SAM" id="MobiDB-lite"/>
    </source>
</evidence>
<accession>A0AAE0H9U3</accession>
<gene>
    <name evidence="3" type="ORF">B0H64DRAFT_229327</name>
</gene>
<reference evidence="3" key="2">
    <citation type="submission" date="2023-06" db="EMBL/GenBank/DDBJ databases">
        <authorList>
            <consortium name="Lawrence Berkeley National Laboratory"/>
            <person name="Haridas S."/>
            <person name="Hensen N."/>
            <person name="Bonometti L."/>
            <person name="Westerberg I."/>
            <person name="Brannstrom I.O."/>
            <person name="Guillou S."/>
            <person name="Cros-Aarteil S."/>
            <person name="Calhoun S."/>
            <person name="Kuo A."/>
            <person name="Mondo S."/>
            <person name="Pangilinan J."/>
            <person name="Riley R."/>
            <person name="Labutti K."/>
            <person name="Andreopoulos B."/>
            <person name="Lipzen A."/>
            <person name="Chen C."/>
            <person name="Yanf M."/>
            <person name="Daum C."/>
            <person name="Ng V."/>
            <person name="Clum A."/>
            <person name="Steindorff A."/>
            <person name="Ohm R."/>
            <person name="Martin F."/>
            <person name="Silar P."/>
            <person name="Natvig D."/>
            <person name="Lalanne C."/>
            <person name="Gautier V."/>
            <person name="Ament-Velasquez S.L."/>
            <person name="Kruys A."/>
            <person name="Hutchinson M.I."/>
            <person name="Powell A.J."/>
            <person name="Barry K."/>
            <person name="Miller A.N."/>
            <person name="Grigoriev I.V."/>
            <person name="Debuchy R."/>
            <person name="Gladieux P."/>
            <person name="Thoren M.H."/>
            <person name="Johannesson H."/>
        </authorList>
    </citation>
    <scope>NUCLEOTIDE SEQUENCE</scope>
    <source>
        <strain evidence="3">CBS 168.71</strain>
    </source>
</reference>
<sequence>MADQTEVEAGIQKGERIIARLFLPAGDDLELPREGFNLRTYDRFLALFDFETNALGAGCDEAILDAVSVMRANIAVTRGDLHTQLSAIHEHLEDKLEHAIHCAVRIWLMINTRPARFDGTAMDLSPVQSWGENQRLCDFVYGVFYPGRPASYPTPSDNYTEQELSDIATESAQIQTRLTHPLTAVNLSRYPKVHIHWTRYLPEHLQFEHNFKDVNVFEHKQWLADAVALLEWHAEQEAQKVARRRSAEEGLGPIPHLNDQGGIPADNDSTLATDTAATPSTTDTYITATTGTDAATVQALPPFPIPLEVLKEALLTLDYLFPPDEKPTTEFLRRRHNRNFDILEVTSSSGPTKPRLRDFRYYHDRLVEIAQEYLNPPRDWSTVWSDNRNPVQFWTFWFGLLILIITLIFGVMATVLAGLQYGAAIHPPENGGGSEPRGP</sequence>
<keyword evidence="2" id="KW-0472">Membrane</keyword>
<proteinExistence type="predicted"/>
<comment type="caution">
    <text evidence="3">The sequence shown here is derived from an EMBL/GenBank/DDBJ whole genome shotgun (WGS) entry which is preliminary data.</text>
</comment>
<feature type="transmembrane region" description="Helical" evidence="2">
    <location>
        <begin position="394"/>
        <end position="419"/>
    </location>
</feature>
<keyword evidence="4" id="KW-1185">Reference proteome</keyword>
<feature type="region of interest" description="Disordered" evidence="1">
    <location>
        <begin position="244"/>
        <end position="277"/>
    </location>
</feature>
<dbReference type="EMBL" id="JAUEPN010000007">
    <property type="protein sequence ID" value="KAK3292481.1"/>
    <property type="molecule type" value="Genomic_DNA"/>
</dbReference>
<dbReference type="GeneID" id="87836650"/>
<dbReference type="Proteomes" id="UP001278766">
    <property type="component" value="Unassembled WGS sequence"/>
</dbReference>
<keyword evidence="2" id="KW-0812">Transmembrane</keyword>
<name>A0AAE0H9U3_9PEZI</name>
<reference evidence="3" key="1">
    <citation type="journal article" date="2023" name="Mol. Phylogenet. Evol.">
        <title>Genome-scale phylogeny and comparative genomics of the fungal order Sordariales.</title>
        <authorList>
            <person name="Hensen N."/>
            <person name="Bonometti L."/>
            <person name="Westerberg I."/>
            <person name="Brannstrom I.O."/>
            <person name="Guillou S."/>
            <person name="Cros-Aarteil S."/>
            <person name="Calhoun S."/>
            <person name="Haridas S."/>
            <person name="Kuo A."/>
            <person name="Mondo S."/>
            <person name="Pangilinan J."/>
            <person name="Riley R."/>
            <person name="LaButti K."/>
            <person name="Andreopoulos B."/>
            <person name="Lipzen A."/>
            <person name="Chen C."/>
            <person name="Yan M."/>
            <person name="Daum C."/>
            <person name="Ng V."/>
            <person name="Clum A."/>
            <person name="Steindorff A."/>
            <person name="Ohm R.A."/>
            <person name="Martin F."/>
            <person name="Silar P."/>
            <person name="Natvig D.O."/>
            <person name="Lalanne C."/>
            <person name="Gautier V."/>
            <person name="Ament-Velasquez S.L."/>
            <person name="Kruys A."/>
            <person name="Hutchinson M.I."/>
            <person name="Powell A.J."/>
            <person name="Barry K."/>
            <person name="Miller A.N."/>
            <person name="Grigoriev I.V."/>
            <person name="Debuchy R."/>
            <person name="Gladieux P."/>
            <person name="Hiltunen Thoren M."/>
            <person name="Johannesson H."/>
        </authorList>
    </citation>
    <scope>NUCLEOTIDE SEQUENCE</scope>
    <source>
        <strain evidence="3">CBS 168.71</strain>
    </source>
</reference>
<evidence type="ECO:0000313" key="4">
    <source>
        <dbReference type="Proteomes" id="UP001278766"/>
    </source>
</evidence>
<evidence type="ECO:0000256" key="2">
    <source>
        <dbReference type="SAM" id="Phobius"/>
    </source>
</evidence>
<organism evidence="3 4">
    <name type="scientific">Chaetomium fimeti</name>
    <dbReference type="NCBI Taxonomy" id="1854472"/>
    <lineage>
        <taxon>Eukaryota</taxon>
        <taxon>Fungi</taxon>
        <taxon>Dikarya</taxon>
        <taxon>Ascomycota</taxon>
        <taxon>Pezizomycotina</taxon>
        <taxon>Sordariomycetes</taxon>
        <taxon>Sordariomycetidae</taxon>
        <taxon>Sordariales</taxon>
        <taxon>Chaetomiaceae</taxon>
        <taxon>Chaetomium</taxon>
    </lineage>
</organism>
<protein>
    <submittedName>
        <fullName evidence="3">Uncharacterized protein</fullName>
    </submittedName>
</protein>